<dbReference type="Pfam" id="PF00581">
    <property type="entry name" value="Rhodanese"/>
    <property type="match status" value="1"/>
</dbReference>
<dbReference type="GO" id="GO:0005739">
    <property type="term" value="C:mitochondrion"/>
    <property type="evidence" value="ECO:0007669"/>
    <property type="project" value="TreeGrafter"/>
</dbReference>
<dbReference type="SUPFAM" id="SSF52821">
    <property type="entry name" value="Rhodanese/Cell cycle control phosphatase"/>
    <property type="match status" value="1"/>
</dbReference>
<feature type="compositionally biased region" description="Low complexity" evidence="1">
    <location>
        <begin position="172"/>
        <end position="216"/>
    </location>
</feature>
<feature type="domain" description="Rhodanese" evidence="2">
    <location>
        <begin position="382"/>
        <end position="506"/>
    </location>
</feature>
<name>A0AAD3HH35_9CHLO</name>
<dbReference type="AlphaFoldDB" id="A0AAD3HH35"/>
<gene>
    <name evidence="3" type="ORF">Agub_g1177</name>
</gene>
<evidence type="ECO:0000313" key="4">
    <source>
        <dbReference type="Proteomes" id="UP001054857"/>
    </source>
</evidence>
<evidence type="ECO:0000259" key="2">
    <source>
        <dbReference type="PROSITE" id="PS50206"/>
    </source>
</evidence>
<dbReference type="Gene3D" id="3.40.250.10">
    <property type="entry name" value="Rhodanese-like domain"/>
    <property type="match status" value="1"/>
</dbReference>
<protein>
    <recommendedName>
        <fullName evidence="2">Rhodanese domain-containing protein</fullName>
    </recommendedName>
</protein>
<dbReference type="SMART" id="SM00450">
    <property type="entry name" value="RHOD"/>
    <property type="match status" value="1"/>
</dbReference>
<dbReference type="GO" id="GO:0004792">
    <property type="term" value="F:thiosulfate-cyanide sulfurtransferase activity"/>
    <property type="evidence" value="ECO:0007669"/>
    <property type="project" value="TreeGrafter"/>
</dbReference>
<dbReference type="PANTHER" id="PTHR44086:SF10">
    <property type="entry name" value="THIOSULFATE SULFURTRANSFERASE_RHODANESE-LIKE DOMAIN-CONTAINING PROTEIN 3"/>
    <property type="match status" value="1"/>
</dbReference>
<sequence>MPAVINVGGPVAWGLVVLLSAWAVRAGRALAGRHGKRRGEDDEAVQYDPDAPQPRLLQRLSATAVRMLIETSPLPCVVLELAEPGNSNSSSSSSNSRLQGQQHGKCRTAAIPARHHADGGAAVHPAALGRIVPPELAASVPYMTAAAWIRALASPEAWRTELSKAASAAAASTSASSSSSGSSSACGGSSNSTADAVTASSTTTTTAAAAATPVTTESIVGRETATASQTPASSSAAAQQQQQLLLRTSVHPVQQTLPATTASTTAAGGGGIPAAVATTGGEPDGSGRVGSSASASASAPSAACSLPYPQRHALLVVLGRNERAVAAVTAAAAAAGFSKVATLQGTPDAFAAASLCGPRLPTLSRSGLWLLLQLGGEQPAFHVPSALVLDVRRPDERLMYGAIRGTINIPADELAVALALPPLEFSRRYGVPRPLPAAAVTAASAATTTAAAAASPIVPAAEEAVVVLLSRSGRRAAWAAQLCVDAGLRRVIVYGEGVYGWRLEERVKPYRAFDLGCAPPDPEPFVPEEPDEAAGLQELHVLGMPLRQETRPSRFARMPTL</sequence>
<proteinExistence type="predicted"/>
<evidence type="ECO:0000256" key="1">
    <source>
        <dbReference type="SAM" id="MobiDB-lite"/>
    </source>
</evidence>
<comment type="caution">
    <text evidence="3">The sequence shown here is derived from an EMBL/GenBank/DDBJ whole genome shotgun (WGS) entry which is preliminary data.</text>
</comment>
<evidence type="ECO:0000313" key="3">
    <source>
        <dbReference type="EMBL" id="GFR40597.1"/>
    </source>
</evidence>
<feature type="region of interest" description="Disordered" evidence="1">
    <location>
        <begin position="172"/>
        <end position="241"/>
    </location>
</feature>
<dbReference type="InterPro" id="IPR036873">
    <property type="entry name" value="Rhodanese-like_dom_sf"/>
</dbReference>
<feature type="region of interest" description="Disordered" evidence="1">
    <location>
        <begin position="85"/>
        <end position="106"/>
    </location>
</feature>
<dbReference type="EMBL" id="BMAR01000001">
    <property type="protein sequence ID" value="GFR40597.1"/>
    <property type="molecule type" value="Genomic_DNA"/>
</dbReference>
<dbReference type="InterPro" id="IPR001763">
    <property type="entry name" value="Rhodanese-like_dom"/>
</dbReference>
<keyword evidence="4" id="KW-1185">Reference proteome</keyword>
<dbReference type="PANTHER" id="PTHR44086">
    <property type="entry name" value="THIOSULFATE SULFURTRANSFERASE RDL2, MITOCHONDRIAL-RELATED"/>
    <property type="match status" value="1"/>
</dbReference>
<reference evidence="3 4" key="1">
    <citation type="journal article" date="2021" name="Sci. Rep.">
        <title>Genome sequencing of the multicellular alga Astrephomene provides insights into convergent evolution of germ-soma differentiation.</title>
        <authorList>
            <person name="Yamashita S."/>
            <person name="Yamamoto K."/>
            <person name="Matsuzaki R."/>
            <person name="Suzuki S."/>
            <person name="Yamaguchi H."/>
            <person name="Hirooka S."/>
            <person name="Minakuchi Y."/>
            <person name="Miyagishima S."/>
            <person name="Kawachi M."/>
            <person name="Toyoda A."/>
            <person name="Nozaki H."/>
        </authorList>
    </citation>
    <scope>NUCLEOTIDE SEQUENCE [LARGE SCALE GENOMIC DNA]</scope>
    <source>
        <strain evidence="3 4">NIES-4017</strain>
    </source>
</reference>
<feature type="compositionally biased region" description="Low complexity" evidence="1">
    <location>
        <begin position="224"/>
        <end position="241"/>
    </location>
</feature>
<dbReference type="Proteomes" id="UP001054857">
    <property type="component" value="Unassembled WGS sequence"/>
</dbReference>
<accession>A0AAD3HH35</accession>
<dbReference type="PROSITE" id="PS50206">
    <property type="entry name" value="RHODANESE_3"/>
    <property type="match status" value="1"/>
</dbReference>
<feature type="region of interest" description="Disordered" evidence="1">
    <location>
        <begin position="260"/>
        <end position="294"/>
    </location>
</feature>
<organism evidence="3 4">
    <name type="scientific">Astrephomene gubernaculifera</name>
    <dbReference type="NCBI Taxonomy" id="47775"/>
    <lineage>
        <taxon>Eukaryota</taxon>
        <taxon>Viridiplantae</taxon>
        <taxon>Chlorophyta</taxon>
        <taxon>core chlorophytes</taxon>
        <taxon>Chlorophyceae</taxon>
        <taxon>CS clade</taxon>
        <taxon>Chlamydomonadales</taxon>
        <taxon>Astrephomenaceae</taxon>
        <taxon>Astrephomene</taxon>
    </lineage>
</organism>
<feature type="compositionally biased region" description="Low complexity" evidence="1">
    <location>
        <begin position="86"/>
        <end position="96"/>
    </location>
</feature>